<evidence type="ECO:0000256" key="1">
    <source>
        <dbReference type="ARBA" id="ARBA00004474"/>
    </source>
</evidence>
<name>A0A835TDW3_CHLIN</name>
<comment type="caution">
    <text evidence="4">The sequence shown here is derived from an EMBL/GenBank/DDBJ whole genome shotgun (WGS) entry which is preliminary data.</text>
</comment>
<protein>
    <recommendedName>
        <fullName evidence="3">Plastid lipid-associated protein/fibrillin conserved domain-containing protein</fullName>
    </recommendedName>
</protein>
<dbReference type="PANTHER" id="PTHR31906">
    <property type="entry name" value="PLASTID-LIPID-ASSOCIATED PROTEIN 4, CHLOROPLASTIC-RELATED"/>
    <property type="match status" value="1"/>
</dbReference>
<keyword evidence="5" id="KW-1185">Reference proteome</keyword>
<comment type="subcellular location">
    <subcellularLocation>
        <location evidence="1">Plastid</location>
    </subcellularLocation>
</comment>
<dbReference type="AlphaFoldDB" id="A0A835TDW3"/>
<dbReference type="Proteomes" id="UP000650467">
    <property type="component" value="Unassembled WGS sequence"/>
</dbReference>
<dbReference type="EMBL" id="JAEHOC010000004">
    <property type="protein sequence ID" value="KAG2442276.1"/>
    <property type="molecule type" value="Genomic_DNA"/>
</dbReference>
<dbReference type="InterPro" id="IPR039633">
    <property type="entry name" value="PAP"/>
</dbReference>
<dbReference type="Pfam" id="PF04755">
    <property type="entry name" value="PAP_fibrillin"/>
    <property type="match status" value="1"/>
</dbReference>
<sequence length="265" mass="29081">MALVASTSGRVALTRQMPVRCGRRVNLATPLTRNTDIVRCRAAAFESLNTDDLIPTKLELLKKVAGLNRGALASSNDKYEVSTYVDVLEEAVQSSGVPTDMNAVQGKWELIYSSVEQFRSSPFFWAFQEGLVQSRNISAEIFKFTDSLPGATIGAAFQTISFDTGKLISEVDLEVFPAIRGTVVTTSMVEADPPRNLNVTVQTTRVANSNVLPFVDNVSVPVQEIVEGIRGPGSTRVVVEITYVDTDMRIARTRPDGEIFVYRRV</sequence>
<accession>A0A835TDW3</accession>
<evidence type="ECO:0000313" key="5">
    <source>
        <dbReference type="Proteomes" id="UP000650467"/>
    </source>
</evidence>
<reference evidence="4" key="1">
    <citation type="journal article" date="2020" name="bioRxiv">
        <title>Comparative genomics of Chlamydomonas.</title>
        <authorList>
            <person name="Craig R.J."/>
            <person name="Hasan A.R."/>
            <person name="Ness R.W."/>
            <person name="Keightley P.D."/>
        </authorList>
    </citation>
    <scope>NUCLEOTIDE SEQUENCE</scope>
    <source>
        <strain evidence="4">SAG 7.73</strain>
    </source>
</reference>
<evidence type="ECO:0000259" key="3">
    <source>
        <dbReference type="Pfam" id="PF04755"/>
    </source>
</evidence>
<evidence type="ECO:0000256" key="2">
    <source>
        <dbReference type="ARBA" id="ARBA00022640"/>
    </source>
</evidence>
<evidence type="ECO:0000313" key="4">
    <source>
        <dbReference type="EMBL" id="KAG2442276.1"/>
    </source>
</evidence>
<proteinExistence type="predicted"/>
<dbReference type="OrthoDB" id="203682at2759"/>
<feature type="domain" description="Plastid lipid-associated protein/fibrillin conserved" evidence="3">
    <location>
        <begin position="57"/>
        <end position="261"/>
    </location>
</feature>
<dbReference type="InterPro" id="IPR006843">
    <property type="entry name" value="PAP/fibrillin_dom"/>
</dbReference>
<keyword evidence="2" id="KW-0934">Plastid</keyword>
<organism evidence="4 5">
    <name type="scientific">Chlamydomonas incerta</name>
    <dbReference type="NCBI Taxonomy" id="51695"/>
    <lineage>
        <taxon>Eukaryota</taxon>
        <taxon>Viridiplantae</taxon>
        <taxon>Chlorophyta</taxon>
        <taxon>core chlorophytes</taxon>
        <taxon>Chlorophyceae</taxon>
        <taxon>CS clade</taxon>
        <taxon>Chlamydomonadales</taxon>
        <taxon>Chlamydomonadaceae</taxon>
        <taxon>Chlamydomonas</taxon>
    </lineage>
</organism>
<dbReference type="GO" id="GO:0009536">
    <property type="term" value="C:plastid"/>
    <property type="evidence" value="ECO:0007669"/>
    <property type="project" value="UniProtKB-SubCell"/>
</dbReference>
<gene>
    <name evidence="4" type="ORF">HXX76_002363</name>
</gene>